<evidence type="ECO:0000313" key="2">
    <source>
        <dbReference type="Proteomes" id="UP000298642"/>
    </source>
</evidence>
<dbReference type="AlphaFoldDB" id="A0A4D7ATS2"/>
<sequence>MDDLETAEAYRREAEFYKEKAEENIRYKYLYLRLGGEMYEVLEILRRTPCACAPLQEAESRLRQMLEQADEDDCQKGVYDFFRKKKGRPPVDKL</sequence>
<accession>A0A4D7ATS2</accession>
<organism evidence="1 2">
    <name type="scientific">Dysosmobacter welbionis</name>
    <dbReference type="NCBI Taxonomy" id="2093857"/>
    <lineage>
        <taxon>Bacteria</taxon>
        <taxon>Bacillati</taxon>
        <taxon>Bacillota</taxon>
        <taxon>Clostridia</taxon>
        <taxon>Eubacteriales</taxon>
        <taxon>Oscillospiraceae</taxon>
        <taxon>Dysosmobacter</taxon>
    </lineage>
</organism>
<keyword evidence="2" id="KW-1185">Reference proteome</keyword>
<dbReference type="Proteomes" id="UP000298642">
    <property type="component" value="Chromosome"/>
</dbReference>
<proteinExistence type="predicted"/>
<dbReference type="RefSeq" id="WP_025544700.1">
    <property type="nucleotide sequence ID" value="NZ_CAUWCU010000027.1"/>
</dbReference>
<reference evidence="2" key="1">
    <citation type="submission" date="2018-12" db="EMBL/GenBank/DDBJ databases">
        <title>Dusodibacter welbiota gen. nov., sp. nov., isolated from human faeces and emended description of the Oscillibacter genus.</title>
        <authorList>
            <person name="Le Roy T."/>
            <person name="Van der Smissen P."/>
            <person name="Delzenne N."/>
            <person name="Muccioli G."/>
            <person name="Collet J.F."/>
            <person name="Cani P.D."/>
        </authorList>
    </citation>
    <scope>NUCLEOTIDE SEQUENCE [LARGE SCALE GENOMIC DNA]</scope>
    <source>
        <strain evidence="2">J115</strain>
    </source>
</reference>
<dbReference type="KEGG" id="obj:EIO64_00645"/>
<evidence type="ECO:0000313" key="1">
    <source>
        <dbReference type="EMBL" id="QCI57917.1"/>
    </source>
</evidence>
<dbReference type="EMBL" id="CP034413">
    <property type="protein sequence ID" value="QCI57917.1"/>
    <property type="molecule type" value="Genomic_DNA"/>
</dbReference>
<protein>
    <submittedName>
        <fullName evidence="1">Uncharacterized protein</fullName>
    </submittedName>
</protein>
<name>A0A4D7ATS2_9FIRM</name>
<gene>
    <name evidence="1" type="ORF">EIO64_00645</name>
</gene>